<sequence>MEGNKCFQSFENGDKKLRKKRDVFEIKWVECGGFILMFWFVGVFVAWVVGAVFFGIHLF</sequence>
<reference evidence="2 3" key="1">
    <citation type="submission" date="2020-08" db="EMBL/GenBank/DDBJ databases">
        <authorList>
            <person name="Koutsovoulos G."/>
            <person name="Danchin GJ E."/>
        </authorList>
    </citation>
    <scope>NUCLEOTIDE SEQUENCE [LARGE SCALE GENOMIC DNA]</scope>
</reference>
<dbReference type="Proteomes" id="UP000580250">
    <property type="component" value="Unassembled WGS sequence"/>
</dbReference>
<accession>A0A6V7XX86</accession>
<comment type="caution">
    <text evidence="2">The sequence shown here is derived from an EMBL/GenBank/DDBJ whole genome shotgun (WGS) entry which is preliminary data.</text>
</comment>
<dbReference type="AlphaFoldDB" id="A0A6V7XX86"/>
<keyword evidence="1" id="KW-0812">Transmembrane</keyword>
<keyword evidence="1" id="KW-1133">Transmembrane helix</keyword>
<proteinExistence type="predicted"/>
<protein>
    <submittedName>
        <fullName evidence="2">Uncharacterized protein</fullName>
    </submittedName>
</protein>
<evidence type="ECO:0000256" key="1">
    <source>
        <dbReference type="SAM" id="Phobius"/>
    </source>
</evidence>
<evidence type="ECO:0000313" key="3">
    <source>
        <dbReference type="Proteomes" id="UP000580250"/>
    </source>
</evidence>
<gene>
    <name evidence="2" type="ORF">MENT_LOCUS57684</name>
</gene>
<keyword evidence="1" id="KW-0472">Membrane</keyword>
<organism evidence="2 3">
    <name type="scientific">Meloidogyne enterolobii</name>
    <name type="common">Root-knot nematode worm</name>
    <name type="synonym">Meloidogyne mayaguensis</name>
    <dbReference type="NCBI Taxonomy" id="390850"/>
    <lineage>
        <taxon>Eukaryota</taxon>
        <taxon>Metazoa</taxon>
        <taxon>Ecdysozoa</taxon>
        <taxon>Nematoda</taxon>
        <taxon>Chromadorea</taxon>
        <taxon>Rhabditida</taxon>
        <taxon>Tylenchina</taxon>
        <taxon>Tylenchomorpha</taxon>
        <taxon>Tylenchoidea</taxon>
        <taxon>Meloidogynidae</taxon>
        <taxon>Meloidogyninae</taxon>
        <taxon>Meloidogyne</taxon>
    </lineage>
</organism>
<dbReference type="EMBL" id="CAJEWN010002496">
    <property type="protein sequence ID" value="CAD2203972.1"/>
    <property type="molecule type" value="Genomic_DNA"/>
</dbReference>
<name>A0A6V7XX86_MELEN</name>
<evidence type="ECO:0000313" key="2">
    <source>
        <dbReference type="EMBL" id="CAD2203972.1"/>
    </source>
</evidence>
<feature type="transmembrane region" description="Helical" evidence="1">
    <location>
        <begin position="28"/>
        <end position="56"/>
    </location>
</feature>